<keyword evidence="2" id="KW-0472">Membrane</keyword>
<keyword evidence="2" id="KW-0812">Transmembrane</keyword>
<dbReference type="EMBL" id="JAVDVQ010000002">
    <property type="protein sequence ID" value="MDR7081376.1"/>
    <property type="molecule type" value="Genomic_DNA"/>
</dbReference>
<evidence type="ECO:0000313" key="4">
    <source>
        <dbReference type="EMBL" id="MDR7081376.1"/>
    </source>
</evidence>
<evidence type="ECO:0000259" key="3">
    <source>
        <dbReference type="Pfam" id="PF23636"/>
    </source>
</evidence>
<reference evidence="4 5" key="1">
    <citation type="submission" date="2023-07" db="EMBL/GenBank/DDBJ databases">
        <title>Sorghum-associated microbial communities from plants grown in Nebraska, USA.</title>
        <authorList>
            <person name="Schachtman D."/>
        </authorList>
    </citation>
    <scope>NUCLEOTIDE SEQUENCE [LARGE SCALE GENOMIC DNA]</scope>
    <source>
        <strain evidence="4 5">BE167</strain>
    </source>
</reference>
<evidence type="ECO:0000256" key="1">
    <source>
        <dbReference type="SAM" id="MobiDB-lite"/>
    </source>
</evidence>
<dbReference type="InterPro" id="IPR055568">
    <property type="entry name" value="DUF7144"/>
</dbReference>
<dbReference type="InterPro" id="IPR053158">
    <property type="entry name" value="CapK_Type1_Caps_Biosynth"/>
</dbReference>
<dbReference type="Proteomes" id="UP001252243">
    <property type="component" value="Unassembled WGS sequence"/>
</dbReference>
<feature type="transmembrane region" description="Helical" evidence="2">
    <location>
        <begin position="532"/>
        <end position="554"/>
    </location>
</feature>
<feature type="region of interest" description="Disordered" evidence="1">
    <location>
        <begin position="459"/>
        <end position="494"/>
    </location>
</feature>
<proteinExistence type="predicted"/>
<dbReference type="Gene3D" id="3.40.50.12780">
    <property type="entry name" value="N-terminal domain of ligase-like"/>
    <property type="match status" value="1"/>
</dbReference>
<keyword evidence="5" id="KW-1185">Reference proteome</keyword>
<feature type="transmembrane region" description="Helical" evidence="2">
    <location>
        <begin position="598"/>
        <end position="617"/>
    </location>
</feature>
<protein>
    <submittedName>
        <fullName evidence="4">Phenylacetate-coenzyme A ligase PaaK-like adenylate-forming protein</fullName>
    </submittedName>
</protein>
<name>A0ABU1U860_9MICC</name>
<organism evidence="4 5">
    <name type="scientific">Arthrobacter ginsengisoli</name>
    <dbReference type="NCBI Taxonomy" id="1356565"/>
    <lineage>
        <taxon>Bacteria</taxon>
        <taxon>Bacillati</taxon>
        <taxon>Actinomycetota</taxon>
        <taxon>Actinomycetes</taxon>
        <taxon>Micrococcales</taxon>
        <taxon>Micrococcaceae</taxon>
        <taxon>Arthrobacter</taxon>
    </lineage>
</organism>
<dbReference type="PANTHER" id="PTHR36932">
    <property type="entry name" value="CAPSULAR POLYSACCHARIDE BIOSYNTHESIS PROTEIN"/>
    <property type="match status" value="1"/>
</dbReference>
<feature type="domain" description="DUF7144" evidence="3">
    <location>
        <begin position="529"/>
        <end position="643"/>
    </location>
</feature>
<dbReference type="InterPro" id="IPR042099">
    <property type="entry name" value="ANL_N_sf"/>
</dbReference>
<evidence type="ECO:0000313" key="5">
    <source>
        <dbReference type="Proteomes" id="UP001252243"/>
    </source>
</evidence>
<evidence type="ECO:0000256" key="2">
    <source>
        <dbReference type="SAM" id="Phobius"/>
    </source>
</evidence>
<dbReference type="PANTHER" id="PTHR36932:SF1">
    <property type="entry name" value="CAPSULAR POLYSACCHARIDE BIOSYNTHESIS PROTEIN"/>
    <property type="match status" value="1"/>
</dbReference>
<feature type="transmembrane region" description="Helical" evidence="2">
    <location>
        <begin position="623"/>
        <end position="640"/>
    </location>
</feature>
<dbReference type="SUPFAM" id="SSF56801">
    <property type="entry name" value="Acetyl-CoA synthetase-like"/>
    <property type="match status" value="1"/>
</dbReference>
<sequence length="657" mass="71079">MAGYAGELGTMVDLWRATRGGPRALARRRDARLAALVAHARTSSPFYRQLYRGLPPAGVRLQDLPPVSKPQLMARFDDWVTDPAVTRANVEAFVADPALVGSRYLGRYVVFASSGTTGHPGLFVHDRAAVARYRAHGIRIVGTTLTAGRLLAMLRRRLHTALVVGTGGHFAGVVWLESERRRSRFRRRAYRIFSVQQPLDRLVSALNDFDPALLVGYPSALELLAEEQAAGRLHIRPVIVESSGESPGDRARLAAALGGEVRNVYAASEFTPIALECRRGWLHVNSDWVILEPVDADYRPAPPGEPSHTVLLTNLANLVQPLIRYDLGDSVLAKSGPCECGSPLPAIQVAGRRDDVLRLLGAGGTAVRVLPLAIGSVVDETPGLHRSQLVQTGPATIRLRLDPEPGADAGTVWAAAAAKLLAYLAGLGLGNVDVVRAEEPPEQSGPSGKFRQVIARLPGWSGCPRSGPSPLEEPSPPEDEVREEDDRYRKSATTRLRRPVGRRQHLQRKAVGIMSTVNQPVASTGWAGWAKFAGIIILVNGIFSGIQGVVALTGSDTYYLVARGSLFLFDVTAWGWWNLFIGVFLIFTALAILTGATWARVVGVVLAILSAVVQLLLVPVQPWWSLIVIAIDVLIIYALIAHGDELRTEKSPQKANP</sequence>
<comment type="caution">
    <text evidence="4">The sequence shown here is derived from an EMBL/GenBank/DDBJ whole genome shotgun (WGS) entry which is preliminary data.</text>
</comment>
<dbReference type="RefSeq" id="WP_310050500.1">
    <property type="nucleotide sequence ID" value="NZ_JAVDVQ010000002.1"/>
</dbReference>
<feature type="transmembrane region" description="Helical" evidence="2">
    <location>
        <begin position="158"/>
        <end position="178"/>
    </location>
</feature>
<keyword evidence="2" id="KW-1133">Transmembrane helix</keyword>
<feature type="transmembrane region" description="Helical" evidence="2">
    <location>
        <begin position="574"/>
        <end position="593"/>
    </location>
</feature>
<accession>A0ABU1U860</accession>
<gene>
    <name evidence="4" type="ORF">J2X01_000653</name>
</gene>
<dbReference type="Pfam" id="PF23636">
    <property type="entry name" value="DUF7144"/>
    <property type="match status" value="1"/>
</dbReference>